<evidence type="ECO:0000313" key="14">
    <source>
        <dbReference type="EMBL" id="CAL8085103.1"/>
    </source>
</evidence>
<accession>A0ABP1Q0T2</accession>
<evidence type="ECO:0000256" key="8">
    <source>
        <dbReference type="ARBA" id="ARBA00023315"/>
    </source>
</evidence>
<dbReference type="InterPro" id="IPR029044">
    <property type="entry name" value="Nucleotide-diphossugar_trans"/>
</dbReference>
<dbReference type="Pfam" id="PF07993">
    <property type="entry name" value="NAD_binding_4"/>
    <property type="match status" value="1"/>
</dbReference>
<dbReference type="PANTHER" id="PTHR43775:SF37">
    <property type="entry name" value="SI:DKEY-61P9.11"/>
    <property type="match status" value="1"/>
</dbReference>
<dbReference type="Gene3D" id="3.40.47.10">
    <property type="match status" value="1"/>
</dbReference>
<dbReference type="Gene3D" id="3.40.50.720">
    <property type="entry name" value="NAD(P)-binding Rossmann-like Domain"/>
    <property type="match status" value="4"/>
</dbReference>
<dbReference type="Pfam" id="PF22621">
    <property type="entry name" value="CurL-like_PKS_C"/>
    <property type="match status" value="1"/>
</dbReference>
<dbReference type="PROSITE" id="PS00012">
    <property type="entry name" value="PHOSPHOPANTETHEINE"/>
    <property type="match status" value="1"/>
</dbReference>
<feature type="domain" description="PKS/mFAS DH" evidence="13">
    <location>
        <begin position="1136"/>
        <end position="1442"/>
    </location>
</feature>
<dbReference type="InterPro" id="IPR020806">
    <property type="entry name" value="PKS_PP-bd"/>
</dbReference>
<dbReference type="SMART" id="SM00823">
    <property type="entry name" value="PKS_PP"/>
    <property type="match status" value="1"/>
</dbReference>
<dbReference type="InterPro" id="IPR049552">
    <property type="entry name" value="PKS_DH_N"/>
</dbReference>
<dbReference type="InterPro" id="IPR013217">
    <property type="entry name" value="Methyltransf_12"/>
</dbReference>
<reference evidence="14 15" key="1">
    <citation type="submission" date="2024-08" db="EMBL/GenBank/DDBJ databases">
        <authorList>
            <person name="Cucini C."/>
            <person name="Frati F."/>
        </authorList>
    </citation>
    <scope>NUCLEOTIDE SEQUENCE [LARGE SCALE GENOMIC DNA]</scope>
</reference>
<dbReference type="Gene3D" id="3.40.50.150">
    <property type="entry name" value="Vaccinia Virus protein VP39"/>
    <property type="match status" value="1"/>
</dbReference>
<dbReference type="InterPro" id="IPR009081">
    <property type="entry name" value="PP-bd_ACP"/>
</dbReference>
<feature type="region of interest" description="N-terminal hotdog fold" evidence="10">
    <location>
        <begin position="1136"/>
        <end position="1276"/>
    </location>
</feature>
<dbReference type="InterPro" id="IPR029063">
    <property type="entry name" value="SAM-dependent_MTases_sf"/>
</dbReference>
<dbReference type="InterPro" id="IPR013149">
    <property type="entry name" value="ADH-like_C"/>
</dbReference>
<dbReference type="Pfam" id="PF00109">
    <property type="entry name" value="ketoacyl-synt"/>
    <property type="match status" value="1"/>
</dbReference>
<dbReference type="InterPro" id="IPR001227">
    <property type="entry name" value="Ac_transferase_dom_sf"/>
</dbReference>
<dbReference type="InterPro" id="IPR018201">
    <property type="entry name" value="Ketoacyl_synth_AS"/>
</dbReference>
<dbReference type="InterPro" id="IPR006162">
    <property type="entry name" value="Ppantetheine_attach_site"/>
</dbReference>
<dbReference type="InterPro" id="IPR013154">
    <property type="entry name" value="ADH-like_N"/>
</dbReference>
<dbReference type="InterPro" id="IPR049551">
    <property type="entry name" value="PKS_DH_C"/>
</dbReference>
<dbReference type="CDD" id="cd05195">
    <property type="entry name" value="enoyl_red"/>
    <property type="match status" value="1"/>
</dbReference>
<feature type="active site" description="Proton donor; for dehydratase activity" evidence="10">
    <location>
        <position position="1358"/>
    </location>
</feature>
<dbReference type="Pfam" id="PF00107">
    <property type="entry name" value="ADH_zinc_N"/>
    <property type="match status" value="1"/>
</dbReference>
<keyword evidence="3" id="KW-0596">Phosphopantetheine</keyword>
<dbReference type="InterPro" id="IPR016039">
    <property type="entry name" value="Thiolase-like"/>
</dbReference>
<dbReference type="PANTHER" id="PTHR43775">
    <property type="entry name" value="FATTY ACID SYNTHASE"/>
    <property type="match status" value="1"/>
</dbReference>
<evidence type="ECO:0000259" key="11">
    <source>
        <dbReference type="PROSITE" id="PS50075"/>
    </source>
</evidence>
<feature type="domain" description="Ketosynthase family 3 (KS3)" evidence="12">
    <location>
        <begin position="254"/>
        <end position="673"/>
    </location>
</feature>
<dbReference type="Gene3D" id="3.90.550.10">
    <property type="entry name" value="Spore Coat Polysaccharide Biosynthesis Protein SpsA, Chain A"/>
    <property type="match status" value="1"/>
</dbReference>
<dbReference type="Proteomes" id="UP001642540">
    <property type="component" value="Unassembled WGS sequence"/>
</dbReference>
<dbReference type="PROSITE" id="PS50075">
    <property type="entry name" value="CARRIER"/>
    <property type="match status" value="1"/>
</dbReference>
<dbReference type="Gene3D" id="3.40.366.10">
    <property type="entry name" value="Malonyl-Coenzyme A Acyl Carrier Protein, domain 2"/>
    <property type="match status" value="1"/>
</dbReference>
<gene>
    <name evidence="14" type="ORF">ODALV1_LOCUS6006</name>
</gene>
<dbReference type="Gene3D" id="3.10.129.110">
    <property type="entry name" value="Polyketide synthase dehydratase"/>
    <property type="match status" value="1"/>
</dbReference>
<sequence length="3207" mass="358757">MKNTSEQVWLTTALTEADVPNALTLCISLRKVLTSRKLAVIVSPKVPKVLKEALHYGFDFVFLLEEDRNTAKLQNEDFAKLFVLTLKSFNKILVLSPKMLVVKNCDELFDKGKNEKFPITFIMNENEETSCILQVTPSLSVFNRLMTVVPTRNGFGLDTFLKKCQGNEHQAPIIKFLHGPQYSQNGFFLEQEKNISIVNLKGIDQLTENQCGFLGKKILELCQRIHNEDVLPILTALKNSSLPPPNELESQVTNDAISIVGMSCRYPSSNNLDEFWQILLDGKDATGNPPEFRWLREQCSINKPEYRSTNAGFLKCPVDDFDAKFFNLSPKEMIAMDPQHRLLHELVWEGLEDAAIDPSSLEGSNGGVFIGSWLNEYKEILRHGGNDEFYRTYMGTSIGAGAARISHLLGLTGPSIATESGCSSAMVAVHLACRSLRLRETNLALACGVNLLLHPFDETVMPMVLSPEGRCKTFDAKADGFGRGEGCGVLVLKRLSDAIRDQDNIWALLRGTGMTQEGVSKSMGTPTVQCESLAMTNALEDAKVDPALVSYVEAHGTGTVVGDPMEVAAIAKAYHSDQRKEPLLIGSVKTNVGHTESCSGITGIMKVVLSMHHEVIPPHRNFETLNPAIDLDAVPAKIPLKAVNWPRQSGVPRLAGVSSFGITGTDAHAIIEEPPVFHSKVLSSDDIDRPIHIMKISAKSDEALDILLENYKAFLNTGDIPKFQDIAYTANVGRADFSQRAILVAKSNEDAIKSIQQNKLMRGEEASDAIGKVCFLFTGQGSQYPGMAKQLYETSPVFQIHFEYCQRILQETYNIDIAQVLWSNSKSNEVSRTIYSQTSIFCVEYALLKLWESWGVKAEFALGHSLGEFAAAVCAGILSIEDAIKLVAERSLLIEQLPQGKMLVIKADKQRVDSLLNEFAGKDSTKLLNYAAVNSNEQTVVAGDSDVVLQFSECCKNNGLKSIVLEATHAFHSKHMDPILNAYRSVARSVKNLNGNGSDCNFISGMRGNVVESHEVDAEYWVAHTREKVSFLEASKRAVELGCRTFIEIGPQPILSALTMMNNDTQIMCVPSLKRNENEWETLLNTLGKLYIKGLEIDWSGFDQFHDRRKVNLPHYPFRGRKFWPDLFATSSSTVHPLVGNVLPNASSTKLFQCGLSLRNLEYVKDHAIGENVIFPGAGYLEMCLAAGLATVEGSTVTLAAPSRPMKVENLTIQAPLCLHESKTVQVQTVVELNICNEIQGDWNDLKVDIFKRMDVESSKWLPHAKATFSPLLTAEEKHVAFDTNAFTQTLEKPTNDEFIREIYAKLASVGLKFGPTFRSLDKVWRDAQQGTLLAKVKVPSGQDSKQSNYIVHPVVLDAMIQSIMMLQLTSNLKKKLYVPIKIGKFIWLSSPTTDSANLYIHAFNSNINTSSGSALLLDSKGKVLAVMSSVEFIDTTVKAMNSVLEQQTCPMPDLWEEVWKPQLGPLQHRLNLEKTKANYSELNIVPDDSKIPPPAIAKVFNEVETLVYLNILRCLHECGWKPILDHSFPEAALCHELGIHESFHQYFGFMLEVLEMENILKKETLVGDATNVIWKVVKIPLSLEETEVLLASSQFNSELNSSYSGAPLLIKVGECLSKIITGSQPALNILFPQENQGYPSVADFYTAYDQTFQLKESGVPKFVQRLRHMKKVMEMQGQKFIWRMLEVGAGTGSLTEVFLKGLEETGVEFEYTYTDVSASFFPAAEKRFEKHAKHMHFRKLNIEEDPVDQGFTPEYYDFICASEVIHATRNIRESLGHMRMLLKPNGRLDLEEMTRVNRSVTFLFGLLEGFWRFEDLELRPRHCTLSKQDWASVLESCGFEVGGVFPNLNNHHSYIWSARTSSPMENVTTTNKRKCWLIFTPEGECQISRYLKDRLGKLTSRMLISVKPGVKYEERQDEIIIRKEVENDFVALFKCLKKKHVNLEGIVYCWALENKISSTSTQEEILRPYFYLTKSLLQAGLRGTERVTGLTRGVIPVGDTDIINFSTSTLWGFTKSLQNENNVMNFKLVDVEAAPLNERQLEEVFCELWSFDKEPMLAYREGTRFYPKFQPHKPINSSLKLPPGTDRFQLVMPESRSVSDLQFGTLDTNDVKEDEVEVQIKASALNFRDVLSVIKPSEEFKNINTVGFDFAGVIHRVGEKVRKWAVGDRVWGCNIHFTSLPSHVTLNQDLLIRLEDNLSFCEGATMPAVFLTSIMCLIDVAKITKEDVVLIHTATGGVGLSAIEICKHVGCTIIATAGSKRKQNYLKSLGIQHIFHSRNTQYGDQILELTNGRGVDVVLNSLTSEGFKEATLKACGKGAKFVEMSKLNIWTNEEVRKLRRDVEYTIIDVSVLDVSEWKQYLNSVKVFLKSGVVKPIPYVRFDGLNVRDALQFMQKAKHIGKIVCTMPELGQEEGKLQVFTPMFNDTSTYLITGGLGGIGFVVCQWMVEKGAKHVLLAGRKPPNLSIQNKINELNCNGANVKTVQMDVGDFLQCKELIQTQIAQMGLPPLKGVMHAAGTLSDGLIINQDWSKLSSTFNTKVTGTLNLHELTKTLNLEYFVVFSSMASLFGPPGQCNHAAGNFFEDTLIHYRNSIGLPGTTVNWGQWGEVGIATEIDLPGLKSISNLQGLTGLEYALNTQSTQLAIINMESFLMLSKLFPHLAIYLDERVWKSNNAAASIAIKSDEFWHQYEAKLDANDKITLLKNQVKNSLRTVLKLDDNELINEDGNFQEMGVDSLMFVEIRNHLQSLLGERVTITASAFKDCNTINLCTETLVKLMEGDFKNIMIPLTMEEVNELIREDCVLPEHISSQKGQLRPQSTRDIKVVLLTGCTGTFGPYVLKELSNSPQITKIICLMRPSKTSSVEERLRNVLTTKELLSQVNMSKVVCKNGNVAQVQLGMDSETWKELSGSVDAIFNCSAKVNHTEHYRKTKSDNDVRAVNIGGMKNLLEFACTNRLKYFCQASSLLAVVSANKDDRVSEEWPVVGDYDNVTAYAYPNSKFVSDFLAGKAVERGIPCKVLRLPLISGEEETGRCDPERNHALLRYLFILKNGIMPSNPWPLPTLPVDICAQVSVRIFLDDRAKPDVYNIGNANPDIDQAFVNIAETLGYQVDLVEFSEFTKCVQEQSSGNSTFSHFKDLYADEDVIMKAFSSATVFQRWMEGIEVFKNTKVAALIPNFYESQRPSMEYMYRDLLYIKSQGWFERFGL</sequence>
<evidence type="ECO:0000256" key="10">
    <source>
        <dbReference type="PROSITE-ProRule" id="PRU01363"/>
    </source>
</evidence>
<dbReference type="InterPro" id="IPR057326">
    <property type="entry name" value="KR_dom"/>
</dbReference>
<dbReference type="SMART" id="SM00827">
    <property type="entry name" value="PKS_AT"/>
    <property type="match status" value="1"/>
</dbReference>
<dbReference type="InterPro" id="IPR049490">
    <property type="entry name" value="C883_1060-like_KR_N"/>
</dbReference>
<evidence type="ECO:0000256" key="1">
    <source>
        <dbReference type="ARBA" id="ARBA00012873"/>
    </source>
</evidence>
<dbReference type="InterPro" id="IPR036736">
    <property type="entry name" value="ACP-like_sf"/>
</dbReference>
<keyword evidence="4" id="KW-0597">Phosphoprotein</keyword>
<dbReference type="InterPro" id="IPR020841">
    <property type="entry name" value="PKS_Beta-ketoAc_synthase_dom"/>
</dbReference>
<evidence type="ECO:0000313" key="15">
    <source>
        <dbReference type="Proteomes" id="UP001642540"/>
    </source>
</evidence>
<dbReference type="InterPro" id="IPR013968">
    <property type="entry name" value="PKS_KR"/>
</dbReference>
<proteinExistence type="predicted"/>
<dbReference type="InterPro" id="IPR014030">
    <property type="entry name" value="Ketoacyl_synth_N"/>
</dbReference>
<evidence type="ECO:0000256" key="3">
    <source>
        <dbReference type="ARBA" id="ARBA00022450"/>
    </source>
</evidence>
<dbReference type="InterPro" id="IPR016036">
    <property type="entry name" value="Malonyl_transacylase_ACP-bd"/>
</dbReference>
<comment type="caution">
    <text evidence="14">The sequence shown here is derived from an EMBL/GenBank/DDBJ whole genome shotgun (WGS) entry which is preliminary data.</text>
</comment>
<dbReference type="InterPro" id="IPR016035">
    <property type="entry name" value="Acyl_Trfase/lysoPLipase"/>
</dbReference>
<dbReference type="Gene3D" id="3.30.70.3290">
    <property type="match status" value="1"/>
</dbReference>
<dbReference type="Gene3D" id="3.90.180.10">
    <property type="entry name" value="Medium-chain alcohol dehydrogenases, catalytic domain"/>
    <property type="match status" value="1"/>
</dbReference>
<dbReference type="EC" id="2.3.1.85" evidence="1"/>
<dbReference type="Pfam" id="PF08240">
    <property type="entry name" value="ADH_N"/>
    <property type="match status" value="1"/>
</dbReference>
<feature type="region of interest" description="C-terminal hotdog fold" evidence="10">
    <location>
        <begin position="1295"/>
        <end position="1442"/>
    </location>
</feature>
<dbReference type="Pfam" id="PF02801">
    <property type="entry name" value="Ketoacyl-synt_C"/>
    <property type="match status" value="1"/>
</dbReference>
<dbReference type="InterPro" id="IPR013120">
    <property type="entry name" value="FAR_NAD-bd"/>
</dbReference>
<dbReference type="CDD" id="cd00833">
    <property type="entry name" value="PKS"/>
    <property type="match status" value="1"/>
</dbReference>
<evidence type="ECO:0000256" key="6">
    <source>
        <dbReference type="ARBA" id="ARBA00022857"/>
    </source>
</evidence>
<dbReference type="SMART" id="SM00825">
    <property type="entry name" value="PKS_KS"/>
    <property type="match status" value="1"/>
</dbReference>
<dbReference type="InterPro" id="IPR042104">
    <property type="entry name" value="PKS_dehydratase_sf"/>
</dbReference>
<dbReference type="PROSITE" id="PS00606">
    <property type="entry name" value="KS3_1"/>
    <property type="match status" value="1"/>
</dbReference>
<dbReference type="Pfam" id="PF14765">
    <property type="entry name" value="PS-DH"/>
    <property type="match status" value="1"/>
</dbReference>
<comment type="catalytic activity">
    <reaction evidence="9">
        <text>acetyl-CoA + n malonyl-CoA + 2n NADPH + 2n H(+) = a long-chain fatty acid + (n+1) CoA + n CO2 + 2n NADP(+).</text>
        <dbReference type="EC" id="2.3.1.85"/>
    </reaction>
</comment>
<dbReference type="InterPro" id="IPR014043">
    <property type="entry name" value="Acyl_transferase_dom"/>
</dbReference>
<keyword evidence="7" id="KW-0511">Multifunctional enzyme</keyword>
<dbReference type="Pfam" id="PF21394">
    <property type="entry name" value="Beta-ketacyl_N"/>
    <property type="match status" value="1"/>
</dbReference>
<evidence type="ECO:0000256" key="5">
    <source>
        <dbReference type="ARBA" id="ARBA00022679"/>
    </source>
</evidence>
<dbReference type="SMART" id="SM00822">
    <property type="entry name" value="PKS_KR"/>
    <property type="match status" value="1"/>
</dbReference>
<dbReference type="SUPFAM" id="SSF53335">
    <property type="entry name" value="S-adenosyl-L-methionine-dependent methyltransferases"/>
    <property type="match status" value="1"/>
</dbReference>
<keyword evidence="5" id="KW-0808">Transferase</keyword>
<dbReference type="Pfam" id="PF08242">
    <property type="entry name" value="Methyltransf_12"/>
    <property type="match status" value="1"/>
</dbReference>
<dbReference type="InterPro" id="IPR049900">
    <property type="entry name" value="PKS_mFAS_DH"/>
</dbReference>
<keyword evidence="8" id="KW-0012">Acyltransferase</keyword>
<dbReference type="SUPFAM" id="SSF53901">
    <property type="entry name" value="Thiolase-like"/>
    <property type="match status" value="1"/>
</dbReference>
<dbReference type="Pfam" id="PF00550">
    <property type="entry name" value="PP-binding"/>
    <property type="match status" value="1"/>
</dbReference>
<dbReference type="InterPro" id="IPR020843">
    <property type="entry name" value="ER"/>
</dbReference>
<evidence type="ECO:0000256" key="9">
    <source>
        <dbReference type="ARBA" id="ARBA00044883"/>
    </source>
</evidence>
<feature type="domain" description="Carrier" evidence="11">
    <location>
        <begin position="2701"/>
        <end position="2778"/>
    </location>
</feature>
<dbReference type="InterPro" id="IPR011032">
    <property type="entry name" value="GroES-like_sf"/>
</dbReference>
<dbReference type="SUPFAM" id="SSF50129">
    <property type="entry name" value="GroES-like"/>
    <property type="match status" value="1"/>
</dbReference>
<evidence type="ECO:0000256" key="4">
    <source>
        <dbReference type="ARBA" id="ARBA00022553"/>
    </source>
</evidence>
<dbReference type="Pfam" id="PF08659">
    <property type="entry name" value="KR"/>
    <property type="match status" value="1"/>
</dbReference>
<protein>
    <recommendedName>
        <fullName evidence="2">Fatty acid synthase</fullName>
        <ecNumber evidence="1">2.3.1.85</ecNumber>
    </recommendedName>
</protein>
<evidence type="ECO:0000256" key="7">
    <source>
        <dbReference type="ARBA" id="ARBA00023268"/>
    </source>
</evidence>
<dbReference type="SMART" id="SM00829">
    <property type="entry name" value="PKS_ER"/>
    <property type="match status" value="1"/>
</dbReference>
<feature type="active site" description="Proton acceptor; for dehydratase activity" evidence="10">
    <location>
        <position position="1167"/>
    </location>
</feature>
<dbReference type="InterPro" id="IPR020807">
    <property type="entry name" value="PKS_DH"/>
</dbReference>
<keyword evidence="6" id="KW-0521">NADP</keyword>
<dbReference type="SUPFAM" id="SSF53448">
    <property type="entry name" value="Nucleotide-diphospho-sugar transferases"/>
    <property type="match status" value="1"/>
</dbReference>
<dbReference type="CDD" id="cd02440">
    <property type="entry name" value="AdoMet_MTases"/>
    <property type="match status" value="1"/>
</dbReference>
<evidence type="ECO:0000256" key="2">
    <source>
        <dbReference type="ARBA" id="ARBA00018769"/>
    </source>
</evidence>
<dbReference type="Pfam" id="PF21089">
    <property type="entry name" value="PKS_DH_N"/>
    <property type="match status" value="1"/>
</dbReference>
<keyword evidence="15" id="KW-1185">Reference proteome</keyword>
<dbReference type="SMART" id="SM00826">
    <property type="entry name" value="PKS_DH"/>
    <property type="match status" value="1"/>
</dbReference>
<dbReference type="SUPFAM" id="SSF55048">
    <property type="entry name" value="Probable ACP-binding domain of malonyl-CoA ACP transacylase"/>
    <property type="match status" value="1"/>
</dbReference>
<dbReference type="PROSITE" id="PS52019">
    <property type="entry name" value="PKS_MFAS_DH"/>
    <property type="match status" value="1"/>
</dbReference>
<dbReference type="InterPro" id="IPR014031">
    <property type="entry name" value="Ketoacyl_synth_C"/>
</dbReference>
<dbReference type="InterPro" id="IPR050091">
    <property type="entry name" value="PKS_NRPS_Biosynth_Enz"/>
</dbReference>
<dbReference type="EMBL" id="CAXLJM020000019">
    <property type="protein sequence ID" value="CAL8085103.1"/>
    <property type="molecule type" value="Genomic_DNA"/>
</dbReference>
<dbReference type="SUPFAM" id="SSF52151">
    <property type="entry name" value="FabD/lysophospholipase-like"/>
    <property type="match status" value="1"/>
</dbReference>
<dbReference type="InterPro" id="IPR036291">
    <property type="entry name" value="NAD(P)-bd_dom_sf"/>
</dbReference>
<evidence type="ECO:0000259" key="12">
    <source>
        <dbReference type="PROSITE" id="PS52004"/>
    </source>
</evidence>
<dbReference type="SUPFAM" id="SSF51735">
    <property type="entry name" value="NAD(P)-binding Rossmann-fold domains"/>
    <property type="match status" value="4"/>
</dbReference>
<organism evidence="14 15">
    <name type="scientific">Orchesella dallaii</name>
    <dbReference type="NCBI Taxonomy" id="48710"/>
    <lineage>
        <taxon>Eukaryota</taxon>
        <taxon>Metazoa</taxon>
        <taxon>Ecdysozoa</taxon>
        <taxon>Arthropoda</taxon>
        <taxon>Hexapoda</taxon>
        <taxon>Collembola</taxon>
        <taxon>Entomobryomorpha</taxon>
        <taxon>Entomobryoidea</taxon>
        <taxon>Orchesellidae</taxon>
        <taxon>Orchesellinae</taxon>
        <taxon>Orchesella</taxon>
    </lineage>
</organism>
<dbReference type="Pfam" id="PF00698">
    <property type="entry name" value="Acyl_transf_1"/>
    <property type="match status" value="1"/>
</dbReference>
<dbReference type="SUPFAM" id="SSF47336">
    <property type="entry name" value="ACP-like"/>
    <property type="match status" value="1"/>
</dbReference>
<dbReference type="PROSITE" id="PS52004">
    <property type="entry name" value="KS3_2"/>
    <property type="match status" value="1"/>
</dbReference>
<dbReference type="Gene3D" id="1.10.1200.10">
    <property type="entry name" value="ACP-like"/>
    <property type="match status" value="1"/>
</dbReference>
<evidence type="ECO:0000259" key="13">
    <source>
        <dbReference type="PROSITE" id="PS52019"/>
    </source>
</evidence>
<name>A0ABP1Q0T2_9HEXA</name>